<keyword evidence="2" id="KW-0808">Transferase</keyword>
<sequence length="111" mass="13043">MKFIRLKAHIGYVWRSSWIILLHDRCSGFWTGICKLKVPPKLENLVWRICRGVLPTRIRLQDKGVQCRTNCVSCEHQAEDIGHVFFHCPFAVQAWNSARLWQQVQLSTPRQ</sequence>
<reference evidence="2" key="2">
    <citation type="submission" date="2007-03" db="EMBL/GenBank/DDBJ databases">
        <authorList>
            <consortium name="The International Medicago Genome Annotation Group"/>
        </authorList>
    </citation>
    <scope>NUCLEOTIDE SEQUENCE</scope>
</reference>
<dbReference type="InterPro" id="IPR026960">
    <property type="entry name" value="RVT-Znf"/>
</dbReference>
<protein>
    <submittedName>
        <fullName evidence="2">Probable reverse transcriptase At2g02650-, related</fullName>
    </submittedName>
</protein>
<evidence type="ECO:0000259" key="1">
    <source>
        <dbReference type="Pfam" id="PF13966"/>
    </source>
</evidence>
<keyword evidence="2" id="KW-0548">Nucleotidyltransferase</keyword>
<organism evidence="2">
    <name type="scientific">Medicago truncatula</name>
    <name type="common">Barrel medic</name>
    <name type="synonym">Medicago tribuloides</name>
    <dbReference type="NCBI Taxonomy" id="3880"/>
    <lineage>
        <taxon>Eukaryota</taxon>
        <taxon>Viridiplantae</taxon>
        <taxon>Streptophyta</taxon>
        <taxon>Embryophyta</taxon>
        <taxon>Tracheophyta</taxon>
        <taxon>Spermatophyta</taxon>
        <taxon>Magnoliopsida</taxon>
        <taxon>eudicotyledons</taxon>
        <taxon>Gunneridae</taxon>
        <taxon>Pentapetalae</taxon>
        <taxon>rosids</taxon>
        <taxon>fabids</taxon>
        <taxon>Fabales</taxon>
        <taxon>Fabaceae</taxon>
        <taxon>Papilionoideae</taxon>
        <taxon>50 kb inversion clade</taxon>
        <taxon>NPAAA clade</taxon>
        <taxon>Hologalegina</taxon>
        <taxon>IRL clade</taxon>
        <taxon>Trifolieae</taxon>
        <taxon>Medicago</taxon>
    </lineage>
</organism>
<keyword evidence="2" id="KW-0695">RNA-directed DNA polymerase</keyword>
<dbReference type="GO" id="GO:0003964">
    <property type="term" value="F:RNA-directed DNA polymerase activity"/>
    <property type="evidence" value="ECO:0007669"/>
    <property type="project" value="UniProtKB-KW"/>
</dbReference>
<dbReference type="Pfam" id="PF13966">
    <property type="entry name" value="zf-RVT"/>
    <property type="match status" value="1"/>
</dbReference>
<dbReference type="AlphaFoldDB" id="A2Q307"/>
<accession>A2Q307</accession>
<name>A2Q307_MEDTR</name>
<gene>
    <name evidence="2" type="ORF">MtrDRAFT_AC154113g11v2</name>
</gene>
<dbReference type="EMBL" id="AC154113">
    <property type="protein sequence ID" value="ABN08007.1"/>
    <property type="molecule type" value="Genomic_DNA"/>
</dbReference>
<evidence type="ECO:0000313" key="2">
    <source>
        <dbReference type="EMBL" id="ABN08007.1"/>
    </source>
</evidence>
<feature type="domain" description="Reverse transcriptase zinc-binding" evidence="1">
    <location>
        <begin position="14"/>
        <end position="95"/>
    </location>
</feature>
<reference evidence="2" key="1">
    <citation type="submission" date="2004-12" db="EMBL/GenBank/DDBJ databases">
        <authorList>
            <person name="Town C.D."/>
        </authorList>
    </citation>
    <scope>NUCLEOTIDE SEQUENCE</scope>
</reference>
<proteinExistence type="predicted"/>